<evidence type="ECO:0000313" key="3">
    <source>
        <dbReference type="Proteomes" id="UP000216498"/>
    </source>
</evidence>
<accession>A0A265N8D2</accession>
<evidence type="ECO:0000259" key="1">
    <source>
        <dbReference type="PROSITE" id="PS51186"/>
    </source>
</evidence>
<dbReference type="FunFam" id="3.40.630.30:FF:000047">
    <property type="entry name" value="Acetyltransferase, GNAT family"/>
    <property type="match status" value="1"/>
</dbReference>
<reference evidence="2 3" key="1">
    <citation type="submission" date="2017-08" db="EMBL/GenBank/DDBJ databases">
        <title>Virgibacillus indicus sp. nov. and Virgibacillus profoundi sp. nov, two moderately halophilic bacteria isolated from marine sediment by using the Microfluidic Streak Plate.</title>
        <authorList>
            <person name="Xu B."/>
            <person name="Hu B."/>
            <person name="Wang J."/>
            <person name="Zhu Y."/>
            <person name="Huang L."/>
            <person name="Du W."/>
            <person name="Huang Y."/>
        </authorList>
    </citation>
    <scope>NUCLEOTIDE SEQUENCE [LARGE SCALE GENOMIC DNA]</scope>
    <source>
        <strain evidence="2 3">IO3-P2-C2</strain>
    </source>
</reference>
<dbReference type="RefSeq" id="WP_094886888.1">
    <property type="nucleotide sequence ID" value="NZ_NPMS01000009.1"/>
</dbReference>
<name>A0A265N8D2_9BACI</name>
<dbReference type="PROSITE" id="PS51186">
    <property type="entry name" value="GNAT"/>
    <property type="match status" value="1"/>
</dbReference>
<dbReference type="AlphaFoldDB" id="A0A265N8D2"/>
<dbReference type="OrthoDB" id="9795199at2"/>
<dbReference type="PANTHER" id="PTHR43441:SF2">
    <property type="entry name" value="FAMILY ACETYLTRANSFERASE, PUTATIVE (AFU_ORTHOLOGUE AFUA_7G00850)-RELATED"/>
    <property type="match status" value="1"/>
</dbReference>
<dbReference type="Proteomes" id="UP000216498">
    <property type="component" value="Unassembled WGS sequence"/>
</dbReference>
<dbReference type="InterPro" id="IPR000182">
    <property type="entry name" value="GNAT_dom"/>
</dbReference>
<dbReference type="Gene3D" id="3.40.630.30">
    <property type="match status" value="1"/>
</dbReference>
<sequence length="233" mass="27713">MNQRINKYNQPIGEELSGWQKRKFPSDMYYVGKYTIVTRLSRTHTKELYNAYKNSHPSNWTYLPEEPPHNYEAFEQTLLEKIESSTHIYYAVLNKETNKPLGIFSLMRIDQANGVIEVGNINFSDAIKRTRMSTEAHYLLAMYVFEELQYRRYEWKCDSLNAPSIRTAKRLGFKYEGTFRNAVIYKNRSRNTSWFSMLLEEWPLHKQASTQWLTEENFDDSGVQVQRLEAFKQ</sequence>
<keyword evidence="2" id="KW-0808">Transferase</keyword>
<keyword evidence="3" id="KW-1185">Reference proteome</keyword>
<dbReference type="Pfam" id="PF13302">
    <property type="entry name" value="Acetyltransf_3"/>
    <property type="match status" value="1"/>
</dbReference>
<dbReference type="GO" id="GO:1990189">
    <property type="term" value="F:protein N-terminal-serine acetyltransferase activity"/>
    <property type="evidence" value="ECO:0007669"/>
    <property type="project" value="TreeGrafter"/>
</dbReference>
<gene>
    <name evidence="2" type="ORF">CIL03_15975</name>
</gene>
<comment type="caution">
    <text evidence="2">The sequence shown here is derived from an EMBL/GenBank/DDBJ whole genome shotgun (WGS) entry which is preliminary data.</text>
</comment>
<dbReference type="PANTHER" id="PTHR43441">
    <property type="entry name" value="RIBOSOMAL-PROTEIN-SERINE ACETYLTRANSFERASE"/>
    <property type="match status" value="1"/>
</dbReference>
<dbReference type="GO" id="GO:0008999">
    <property type="term" value="F:protein-N-terminal-alanine acetyltransferase activity"/>
    <property type="evidence" value="ECO:0007669"/>
    <property type="project" value="TreeGrafter"/>
</dbReference>
<feature type="domain" description="N-acetyltransferase" evidence="1">
    <location>
        <begin position="35"/>
        <end position="191"/>
    </location>
</feature>
<dbReference type="EMBL" id="NPMS01000009">
    <property type="protein sequence ID" value="OZU87586.1"/>
    <property type="molecule type" value="Genomic_DNA"/>
</dbReference>
<protein>
    <submittedName>
        <fullName evidence="2">GNAT family N-acetyltransferase</fullName>
    </submittedName>
</protein>
<organism evidence="2 3">
    <name type="scientific">Virgibacillus indicus</name>
    <dbReference type="NCBI Taxonomy" id="2024554"/>
    <lineage>
        <taxon>Bacteria</taxon>
        <taxon>Bacillati</taxon>
        <taxon>Bacillota</taxon>
        <taxon>Bacilli</taxon>
        <taxon>Bacillales</taxon>
        <taxon>Bacillaceae</taxon>
        <taxon>Virgibacillus</taxon>
    </lineage>
</organism>
<dbReference type="SUPFAM" id="SSF55729">
    <property type="entry name" value="Acyl-CoA N-acyltransferases (Nat)"/>
    <property type="match status" value="1"/>
</dbReference>
<proteinExistence type="predicted"/>
<evidence type="ECO:0000313" key="2">
    <source>
        <dbReference type="EMBL" id="OZU87586.1"/>
    </source>
</evidence>
<dbReference type="InterPro" id="IPR016181">
    <property type="entry name" value="Acyl_CoA_acyltransferase"/>
</dbReference>
<dbReference type="InterPro" id="IPR051908">
    <property type="entry name" value="Ribosomal_N-acetyltransferase"/>
</dbReference>